<gene>
    <name evidence="2" type="ORF">CTHT_0073360</name>
</gene>
<proteinExistence type="predicted"/>
<feature type="region of interest" description="Disordered" evidence="1">
    <location>
        <begin position="150"/>
        <end position="169"/>
    </location>
</feature>
<dbReference type="AlphaFoldDB" id="G0SHU1"/>
<evidence type="ECO:0000313" key="3">
    <source>
        <dbReference type="Proteomes" id="UP000008066"/>
    </source>
</evidence>
<feature type="region of interest" description="Disordered" evidence="1">
    <location>
        <begin position="208"/>
        <end position="227"/>
    </location>
</feature>
<dbReference type="GeneID" id="18261374"/>
<dbReference type="EMBL" id="GL988048">
    <property type="protein sequence ID" value="EGS17011.1"/>
    <property type="molecule type" value="Genomic_DNA"/>
</dbReference>
<protein>
    <submittedName>
        <fullName evidence="2">Uncharacterized protein</fullName>
    </submittedName>
</protein>
<name>G0SHU1_CHATD</name>
<feature type="region of interest" description="Disordered" evidence="1">
    <location>
        <begin position="48"/>
        <end position="88"/>
    </location>
</feature>
<keyword evidence="3" id="KW-1185">Reference proteome</keyword>
<dbReference type="Proteomes" id="UP000008066">
    <property type="component" value="Unassembled WGS sequence"/>
</dbReference>
<dbReference type="OMA" id="HPRAWED"/>
<dbReference type="eggNOG" id="ENOG502RJJE">
    <property type="taxonomic scope" value="Eukaryota"/>
</dbReference>
<accession>G0SHU1</accession>
<reference evidence="2 3" key="1">
    <citation type="journal article" date="2011" name="Cell">
        <title>Insight into structure and assembly of the nuclear pore complex by utilizing the genome of a eukaryotic thermophile.</title>
        <authorList>
            <person name="Amlacher S."/>
            <person name="Sarges P."/>
            <person name="Flemming D."/>
            <person name="van Noort V."/>
            <person name="Kunze R."/>
            <person name="Devos D.P."/>
            <person name="Arumugam M."/>
            <person name="Bork P."/>
            <person name="Hurt E."/>
        </authorList>
    </citation>
    <scope>NUCLEOTIDE SEQUENCE [LARGE SCALE GENOMIC DNA]</scope>
    <source>
        <strain evidence="3">DSM 1495 / CBS 144.50 / IMI 039719</strain>
    </source>
</reference>
<feature type="compositionally biased region" description="Basic and acidic residues" evidence="1">
    <location>
        <begin position="69"/>
        <end position="81"/>
    </location>
</feature>
<feature type="region of interest" description="Disordered" evidence="1">
    <location>
        <begin position="102"/>
        <end position="134"/>
    </location>
</feature>
<dbReference type="OrthoDB" id="3492129at2759"/>
<organism evidence="3">
    <name type="scientific">Chaetomium thermophilum (strain DSM 1495 / CBS 144.50 / IMI 039719)</name>
    <name type="common">Thermochaetoides thermophila</name>
    <dbReference type="NCBI Taxonomy" id="759272"/>
    <lineage>
        <taxon>Eukaryota</taxon>
        <taxon>Fungi</taxon>
        <taxon>Dikarya</taxon>
        <taxon>Ascomycota</taxon>
        <taxon>Pezizomycotina</taxon>
        <taxon>Sordariomycetes</taxon>
        <taxon>Sordariomycetidae</taxon>
        <taxon>Sordariales</taxon>
        <taxon>Chaetomiaceae</taxon>
        <taxon>Thermochaetoides</taxon>
    </lineage>
</organism>
<evidence type="ECO:0000256" key="1">
    <source>
        <dbReference type="SAM" id="MobiDB-lite"/>
    </source>
</evidence>
<dbReference type="KEGG" id="cthr:CTHT_0073360"/>
<dbReference type="HOGENOM" id="CLU_687207_0_0_1"/>
<feature type="region of interest" description="Disordered" evidence="1">
    <location>
        <begin position="1"/>
        <end position="31"/>
    </location>
</feature>
<sequence>MRKQTRARPELHPVQTSVDDRKSSPTPSAMFSATSSLFPAITRTDGLLSPICPPQSPGYDLVERKRRRAVDEHHDRREKYDAPLPMTARSLSPISEHMMSDRRPFTANLPPPSARVISPLSPDPHPEHSRRPTLAEETRSILLSGLPNDATRQEAAAHSPPSDRRQSLPASILSARRSSIELQQKLEERGRTYNSVYFVAAVALRRASDSSSSVNEGESGKTSPIDGDTVTIRARIRPCAPDRKPFLVKRTFDRTTLPELPSLGARRLSAISPRSSIALSPNPRRSSVAVEVDFGPSGADKSPVRCSNPVPIHLLYALIYFPILGHLMCSKHINPHDKIDLPLPSPEAWLQTVQHGMWALSLSF</sequence>
<feature type="compositionally biased region" description="Basic and acidic residues" evidence="1">
    <location>
        <begin position="124"/>
        <end position="134"/>
    </location>
</feature>
<evidence type="ECO:0000313" key="2">
    <source>
        <dbReference type="EMBL" id="EGS17011.1"/>
    </source>
</evidence>
<dbReference type="RefSeq" id="XP_006697593.1">
    <property type="nucleotide sequence ID" value="XM_006697530.1"/>
</dbReference>